<proteinExistence type="predicted"/>
<dbReference type="Proteomes" id="UP000012164">
    <property type="component" value="Unassembled WGS sequence"/>
</dbReference>
<evidence type="ECO:0000313" key="2">
    <source>
        <dbReference type="Proteomes" id="UP000012164"/>
    </source>
</evidence>
<dbReference type="AlphaFoldDB" id="A0A0F6I908"/>
<accession>A0A0F6I908</accession>
<comment type="caution">
    <text evidence="1">The sequence shown here is derived from an EMBL/GenBank/DDBJ whole genome shotgun (WGS) entry which is preliminary data.</text>
</comment>
<organism evidence="1 2">
    <name type="scientific">Leptospira interrogans str. FPW1039</name>
    <dbReference type="NCBI Taxonomy" id="1193040"/>
    <lineage>
        <taxon>Bacteria</taxon>
        <taxon>Pseudomonadati</taxon>
        <taxon>Spirochaetota</taxon>
        <taxon>Spirochaetia</taxon>
        <taxon>Leptospirales</taxon>
        <taxon>Leptospiraceae</taxon>
        <taxon>Leptospira</taxon>
    </lineage>
</organism>
<name>A0A0F6I908_LEPIR</name>
<sequence length="52" mass="6464">MQIEFPNFQKDLYSIHTRAKIFRFYSVFLDSYFFSFLDKLSLLKNRFVFILQ</sequence>
<gene>
    <name evidence="1" type="ORF">LEP1GSC079_2491</name>
</gene>
<protein>
    <submittedName>
        <fullName evidence="1">Uncharacterized protein</fullName>
    </submittedName>
</protein>
<reference evidence="1 2" key="1">
    <citation type="submission" date="2013-01" db="EMBL/GenBank/DDBJ databases">
        <authorList>
            <person name="Harkins D.M."/>
            <person name="Durkin A.S."/>
            <person name="Brinkac L.M."/>
            <person name="Haft D.H."/>
            <person name="Selengut J.D."/>
            <person name="Sanka R."/>
            <person name="DePew J."/>
            <person name="Purushe J."/>
            <person name="Peacock S.J."/>
            <person name="Thaipadungpanit J."/>
            <person name="Wuthiekanun V.W."/>
            <person name="Day N.P."/>
            <person name="Vinetz J.M."/>
            <person name="Sutton G.G."/>
            <person name="Nierman W.C."/>
            <person name="Fouts D.E."/>
        </authorList>
    </citation>
    <scope>NUCLEOTIDE SEQUENCE [LARGE SCALE GENOMIC DNA]</scope>
    <source>
        <strain evidence="1 2">FPW1039</strain>
    </source>
</reference>
<evidence type="ECO:0000313" key="1">
    <source>
        <dbReference type="EMBL" id="EMJ34533.1"/>
    </source>
</evidence>
<dbReference type="EMBL" id="AKWR02000227">
    <property type="protein sequence ID" value="EMJ34533.1"/>
    <property type="molecule type" value="Genomic_DNA"/>
</dbReference>